<dbReference type="EMBL" id="PDJE01000001">
    <property type="protein sequence ID" value="PFG29719.1"/>
    <property type="molecule type" value="Genomic_DNA"/>
</dbReference>
<evidence type="ECO:0000259" key="1">
    <source>
        <dbReference type="Pfam" id="PF13619"/>
    </source>
</evidence>
<accession>A0A2A9DUY4</accession>
<dbReference type="Pfam" id="PF13619">
    <property type="entry name" value="KTSC"/>
    <property type="match status" value="1"/>
</dbReference>
<organism evidence="2 3">
    <name type="scientific">Paramicrobacterium agarici</name>
    <dbReference type="NCBI Taxonomy" id="630514"/>
    <lineage>
        <taxon>Bacteria</taxon>
        <taxon>Bacillati</taxon>
        <taxon>Actinomycetota</taxon>
        <taxon>Actinomycetes</taxon>
        <taxon>Micrococcales</taxon>
        <taxon>Microbacteriaceae</taxon>
        <taxon>Paramicrobacterium</taxon>
    </lineage>
</organism>
<keyword evidence="3" id="KW-1185">Reference proteome</keyword>
<comment type="caution">
    <text evidence="2">The sequence shown here is derived from an EMBL/GenBank/DDBJ whole genome shotgun (WGS) entry which is preliminary data.</text>
</comment>
<protein>
    <submittedName>
        <fullName evidence="2">KTSC domain-containing protein</fullName>
    </submittedName>
</protein>
<dbReference type="Proteomes" id="UP000221369">
    <property type="component" value="Unassembled WGS sequence"/>
</dbReference>
<proteinExistence type="predicted"/>
<name>A0A2A9DUY4_9MICO</name>
<feature type="domain" description="KTSC" evidence="1">
    <location>
        <begin position="7"/>
        <end position="50"/>
    </location>
</feature>
<dbReference type="InterPro" id="IPR025309">
    <property type="entry name" value="KTSC_dom"/>
</dbReference>
<evidence type="ECO:0000313" key="2">
    <source>
        <dbReference type="EMBL" id="PFG29719.1"/>
    </source>
</evidence>
<dbReference type="AlphaFoldDB" id="A0A2A9DUY4"/>
<gene>
    <name evidence="2" type="ORF">ATJ78_0634</name>
</gene>
<evidence type="ECO:0000313" key="3">
    <source>
        <dbReference type="Proteomes" id="UP000221369"/>
    </source>
</evidence>
<dbReference type="RefSeq" id="WP_169923372.1">
    <property type="nucleotide sequence ID" value="NZ_PDJE01000001.1"/>
</dbReference>
<sequence>MRLEPIESDALDAVAYDPGTRTLLVQFESGGLYAYDDVDQQLVDDMYAAQPHPWSVVGERVKAHSYRKLT</sequence>
<reference evidence="2 3" key="1">
    <citation type="submission" date="2017-10" db="EMBL/GenBank/DDBJ databases">
        <title>Sequencing the genomes of 1000 actinobacteria strains.</title>
        <authorList>
            <person name="Klenk H.-P."/>
        </authorList>
    </citation>
    <scope>NUCLEOTIDE SEQUENCE [LARGE SCALE GENOMIC DNA]</scope>
    <source>
        <strain evidence="2 3">DSM 21798</strain>
    </source>
</reference>